<evidence type="ECO:0000256" key="10">
    <source>
        <dbReference type="SAM" id="Phobius"/>
    </source>
</evidence>
<evidence type="ECO:0000256" key="4">
    <source>
        <dbReference type="ARBA" id="ARBA00022989"/>
    </source>
</evidence>
<reference evidence="12" key="1">
    <citation type="submission" date="2021-03" db="EMBL/GenBank/DDBJ databases">
        <authorList>
            <person name="Bekaert M."/>
        </authorList>
    </citation>
    <scope>NUCLEOTIDE SEQUENCE</scope>
</reference>
<dbReference type="InterPro" id="IPR017452">
    <property type="entry name" value="GPCR_Rhodpsn_7TM"/>
</dbReference>
<evidence type="ECO:0000313" key="13">
    <source>
        <dbReference type="Proteomes" id="UP000683360"/>
    </source>
</evidence>
<dbReference type="CDD" id="cd00637">
    <property type="entry name" value="7tm_classA_rhodopsin-like"/>
    <property type="match status" value="1"/>
</dbReference>
<proteinExistence type="predicted"/>
<evidence type="ECO:0000256" key="1">
    <source>
        <dbReference type="ARBA" id="ARBA00004651"/>
    </source>
</evidence>
<dbReference type="SUPFAM" id="SSF81321">
    <property type="entry name" value="Family A G protein-coupled receptor-like"/>
    <property type="match status" value="1"/>
</dbReference>
<comment type="subcellular location">
    <subcellularLocation>
        <location evidence="1">Cell membrane</location>
        <topology evidence="1">Multi-pass membrane protein</topology>
    </subcellularLocation>
</comment>
<dbReference type="OrthoDB" id="10365546at2759"/>
<dbReference type="PANTHER" id="PTHR24246:SF27">
    <property type="entry name" value="ADENOSINE RECEPTOR, ISOFORM A"/>
    <property type="match status" value="1"/>
</dbReference>
<evidence type="ECO:0000256" key="5">
    <source>
        <dbReference type="ARBA" id="ARBA00023040"/>
    </source>
</evidence>
<sequence length="211" mass="24340">MTNTITIGICFLGMQALSIITFTFTTNTVHDPHEPNGCQPKLTITKETFIKFDVPNGVLIFLIAICYIIVMVRMKERQKQTIVLKQLTKTQLDRQNKAIMKMRKNVTTLTCLVLVSFFAILPRTIYGMYCQYSEESSPDVITITNNMLLINPLLDPFVYVFRIREFRDRLKCKCLQRNTIGSVTSENRDLRHSKQEYNSTETGMVYTTSNV</sequence>
<dbReference type="PROSITE" id="PS50262">
    <property type="entry name" value="G_PROTEIN_RECEP_F1_2"/>
    <property type="match status" value="1"/>
</dbReference>
<evidence type="ECO:0000256" key="3">
    <source>
        <dbReference type="ARBA" id="ARBA00022692"/>
    </source>
</evidence>
<keyword evidence="4 10" id="KW-1133">Transmembrane helix</keyword>
<keyword evidence="7" id="KW-0675">Receptor</keyword>
<dbReference type="Pfam" id="PF00001">
    <property type="entry name" value="7tm_1"/>
    <property type="match status" value="1"/>
</dbReference>
<keyword evidence="5" id="KW-0297">G-protein coupled receptor</keyword>
<feature type="transmembrane region" description="Helical" evidence="10">
    <location>
        <begin position="141"/>
        <end position="161"/>
    </location>
</feature>
<evidence type="ECO:0000256" key="8">
    <source>
        <dbReference type="ARBA" id="ARBA00023180"/>
    </source>
</evidence>
<evidence type="ECO:0000256" key="7">
    <source>
        <dbReference type="ARBA" id="ARBA00023170"/>
    </source>
</evidence>
<dbReference type="PANTHER" id="PTHR24246">
    <property type="entry name" value="OLFACTORY RECEPTOR AND ADENOSINE RECEPTOR"/>
    <property type="match status" value="1"/>
</dbReference>
<protein>
    <submittedName>
        <fullName evidence="12">ADORA2A</fullName>
    </submittedName>
</protein>
<evidence type="ECO:0000313" key="12">
    <source>
        <dbReference type="EMBL" id="CAG2236840.1"/>
    </source>
</evidence>
<name>A0A8S3TZ26_MYTED</name>
<keyword evidence="9" id="KW-0807">Transducer</keyword>
<dbReference type="EMBL" id="CAJPWZ010002369">
    <property type="protein sequence ID" value="CAG2236840.1"/>
    <property type="molecule type" value="Genomic_DNA"/>
</dbReference>
<keyword evidence="3 10" id="KW-0812">Transmembrane</keyword>
<accession>A0A8S3TZ26</accession>
<dbReference type="InterPro" id="IPR000276">
    <property type="entry name" value="GPCR_Rhodpsn"/>
</dbReference>
<feature type="transmembrane region" description="Helical" evidence="10">
    <location>
        <begin position="106"/>
        <end position="129"/>
    </location>
</feature>
<keyword evidence="13" id="KW-1185">Reference proteome</keyword>
<keyword evidence="2" id="KW-1003">Cell membrane</keyword>
<evidence type="ECO:0000256" key="2">
    <source>
        <dbReference type="ARBA" id="ARBA00022475"/>
    </source>
</evidence>
<comment type="caution">
    <text evidence="12">The sequence shown here is derived from an EMBL/GenBank/DDBJ whole genome shotgun (WGS) entry which is preliminary data.</text>
</comment>
<evidence type="ECO:0000256" key="9">
    <source>
        <dbReference type="ARBA" id="ARBA00023224"/>
    </source>
</evidence>
<gene>
    <name evidence="12" type="ORF">MEDL_49402</name>
</gene>
<keyword evidence="8" id="KW-0325">Glycoprotein</keyword>
<evidence type="ECO:0000256" key="6">
    <source>
        <dbReference type="ARBA" id="ARBA00023136"/>
    </source>
</evidence>
<dbReference type="AlphaFoldDB" id="A0A8S3TZ26"/>
<dbReference type="GO" id="GO:0005886">
    <property type="term" value="C:plasma membrane"/>
    <property type="evidence" value="ECO:0007669"/>
    <property type="project" value="UniProtKB-SubCell"/>
</dbReference>
<organism evidence="12 13">
    <name type="scientific">Mytilus edulis</name>
    <name type="common">Blue mussel</name>
    <dbReference type="NCBI Taxonomy" id="6550"/>
    <lineage>
        <taxon>Eukaryota</taxon>
        <taxon>Metazoa</taxon>
        <taxon>Spiralia</taxon>
        <taxon>Lophotrochozoa</taxon>
        <taxon>Mollusca</taxon>
        <taxon>Bivalvia</taxon>
        <taxon>Autobranchia</taxon>
        <taxon>Pteriomorphia</taxon>
        <taxon>Mytilida</taxon>
        <taxon>Mytiloidea</taxon>
        <taxon>Mytilidae</taxon>
        <taxon>Mytilinae</taxon>
        <taxon>Mytilus</taxon>
    </lineage>
</organism>
<feature type="domain" description="G-protein coupled receptors family 1 profile" evidence="11">
    <location>
        <begin position="1"/>
        <end position="159"/>
    </location>
</feature>
<feature type="transmembrane region" description="Helical" evidence="10">
    <location>
        <begin position="54"/>
        <end position="72"/>
    </location>
</feature>
<dbReference type="Proteomes" id="UP000683360">
    <property type="component" value="Unassembled WGS sequence"/>
</dbReference>
<keyword evidence="6 10" id="KW-0472">Membrane</keyword>
<dbReference type="GO" id="GO:0004930">
    <property type="term" value="F:G protein-coupled receptor activity"/>
    <property type="evidence" value="ECO:0007669"/>
    <property type="project" value="UniProtKB-KW"/>
</dbReference>
<dbReference type="Gene3D" id="1.20.1070.10">
    <property type="entry name" value="Rhodopsin 7-helix transmembrane proteins"/>
    <property type="match status" value="1"/>
</dbReference>
<evidence type="ECO:0000259" key="11">
    <source>
        <dbReference type="PROSITE" id="PS50262"/>
    </source>
</evidence>